<evidence type="ECO:0000313" key="2">
    <source>
        <dbReference type="EMBL" id="MBO1753013.1"/>
    </source>
</evidence>
<sequence>MNDHPPAQGDDVALARLRGADPAATAEPDPSALREAVRRRADLPAAGAGGSGPDGGAGGDELARARRRRLTSWPARAAAAAAVALVVGGGGGYALGAAGPSQQDEGGAAAVISLNSAQDGAGSPGMQGLPGDSSAATEESGPEPLTGVIGGDNHAFSEQGRVAELSMPGWGGRTVFTAEGLPTDGGALAAWGFDPGAAFTAEGAATAARALGVEGEVSEADGMLSVGPRDGTGASIQLYPDGMVSLSFYDPERDPWACLAVRTSEEPTADELQDCSTRDLGPAPQGEEAGAVLREVLGDLGLDPEGYELVTEGVEGAVESEWSSVVAHQVVDGQRTGVTWSATFTGGGLQTLHGSLAPLVPLGEYAVVSPTEAVERLEDPRFGAGWGGMTPFWGAYGLEGDAATVMPRGGVGSGAGPAEPSLPAGAEPGASVQWPVRQVTVVDARLGLALHTQADGTAMLVPTYELTGSDGGTWSVIAVTEDHLDLSPAG</sequence>
<feature type="region of interest" description="Disordered" evidence="1">
    <location>
        <begin position="409"/>
        <end position="429"/>
    </location>
</feature>
<feature type="region of interest" description="Disordered" evidence="1">
    <location>
        <begin position="1"/>
        <end position="60"/>
    </location>
</feature>
<reference evidence="2" key="1">
    <citation type="submission" date="2021-03" db="EMBL/GenBank/DDBJ databases">
        <title>Actinotalea soli sp. nov., isolated from soil.</title>
        <authorList>
            <person name="Ping W."/>
            <person name="Zhang J."/>
        </authorList>
    </citation>
    <scope>NUCLEOTIDE SEQUENCE</scope>
    <source>
        <strain evidence="2">BY-33</strain>
    </source>
</reference>
<protein>
    <submittedName>
        <fullName evidence="2">Uncharacterized protein</fullName>
    </submittedName>
</protein>
<keyword evidence="3" id="KW-1185">Reference proteome</keyword>
<gene>
    <name evidence="2" type="ORF">J4G33_14465</name>
</gene>
<proteinExistence type="predicted"/>
<dbReference type="EMBL" id="JAGEMK010000009">
    <property type="protein sequence ID" value="MBO1753013.1"/>
    <property type="molecule type" value="Genomic_DNA"/>
</dbReference>
<dbReference type="AlphaFoldDB" id="A0A939LS09"/>
<name>A0A939LS09_9CELL</name>
<organism evidence="2 3">
    <name type="scientific">Actinotalea soli</name>
    <dbReference type="NCBI Taxonomy" id="2819234"/>
    <lineage>
        <taxon>Bacteria</taxon>
        <taxon>Bacillati</taxon>
        <taxon>Actinomycetota</taxon>
        <taxon>Actinomycetes</taxon>
        <taxon>Micrococcales</taxon>
        <taxon>Cellulomonadaceae</taxon>
        <taxon>Actinotalea</taxon>
    </lineage>
</organism>
<evidence type="ECO:0000256" key="1">
    <source>
        <dbReference type="SAM" id="MobiDB-lite"/>
    </source>
</evidence>
<accession>A0A939LS09</accession>
<comment type="caution">
    <text evidence="2">The sequence shown here is derived from an EMBL/GenBank/DDBJ whole genome shotgun (WGS) entry which is preliminary data.</text>
</comment>
<feature type="compositionally biased region" description="Gly residues" evidence="1">
    <location>
        <begin position="47"/>
        <end position="59"/>
    </location>
</feature>
<evidence type="ECO:0000313" key="3">
    <source>
        <dbReference type="Proteomes" id="UP000664209"/>
    </source>
</evidence>
<dbReference type="Proteomes" id="UP000664209">
    <property type="component" value="Unassembled WGS sequence"/>
</dbReference>
<feature type="region of interest" description="Disordered" evidence="1">
    <location>
        <begin position="118"/>
        <end position="153"/>
    </location>
</feature>
<dbReference type="RefSeq" id="WP_208056696.1">
    <property type="nucleotide sequence ID" value="NZ_JAGEMK010000009.1"/>
</dbReference>